<sequence length="168" mass="19590">MDTNFNVHKSSPKSTRNKSEASVFLDLIDSNLIQDRSLFKGLLTMSFPYELDGCSKKIIDCKLVMIIKLQLGALGFDKYFLKDNSHLKWIYSKKQLKKHDAPNIMKTFQENESIVTYLMELDDIDASVEEKLVAETTDNVQKKEKEELRSNWSIFTNSYNSYGRRRYP</sequence>
<evidence type="ECO:0000313" key="2">
    <source>
        <dbReference type="Proteomes" id="UP000009138"/>
    </source>
</evidence>
<name>I1BMY7_RHIO9</name>
<dbReference type="Proteomes" id="UP000009138">
    <property type="component" value="Unassembled WGS sequence"/>
</dbReference>
<gene>
    <name evidence="1" type="ORF">RO3G_02271</name>
</gene>
<dbReference type="InParanoid" id="I1BMY7"/>
<keyword evidence="2" id="KW-1185">Reference proteome</keyword>
<proteinExistence type="predicted"/>
<dbReference type="RefSeq" id="XP_067512963.1">
    <property type="nucleotide sequence ID" value="XM_067656862.1"/>
</dbReference>
<dbReference type="EMBL" id="CH476733">
    <property type="protein sequence ID" value="EIE77567.1"/>
    <property type="molecule type" value="Genomic_DNA"/>
</dbReference>
<dbReference type="GeneID" id="93609243"/>
<dbReference type="VEuPathDB" id="FungiDB:RO3G_02271"/>
<evidence type="ECO:0000313" key="1">
    <source>
        <dbReference type="EMBL" id="EIE77567.1"/>
    </source>
</evidence>
<protein>
    <submittedName>
        <fullName evidence="1">Uncharacterized protein</fullName>
    </submittedName>
</protein>
<dbReference type="AlphaFoldDB" id="I1BMY7"/>
<organism evidence="1 2">
    <name type="scientific">Rhizopus delemar (strain RA 99-880 / ATCC MYA-4621 / FGSC 9543 / NRRL 43880)</name>
    <name type="common">Mucormycosis agent</name>
    <name type="synonym">Rhizopus arrhizus var. delemar</name>
    <dbReference type="NCBI Taxonomy" id="246409"/>
    <lineage>
        <taxon>Eukaryota</taxon>
        <taxon>Fungi</taxon>
        <taxon>Fungi incertae sedis</taxon>
        <taxon>Mucoromycota</taxon>
        <taxon>Mucoromycotina</taxon>
        <taxon>Mucoromycetes</taxon>
        <taxon>Mucorales</taxon>
        <taxon>Mucorineae</taxon>
        <taxon>Rhizopodaceae</taxon>
        <taxon>Rhizopus</taxon>
    </lineage>
</organism>
<accession>I1BMY7</accession>
<reference evidence="1 2" key="1">
    <citation type="journal article" date="2009" name="PLoS Genet.">
        <title>Genomic analysis of the basal lineage fungus Rhizopus oryzae reveals a whole-genome duplication.</title>
        <authorList>
            <person name="Ma L.-J."/>
            <person name="Ibrahim A.S."/>
            <person name="Skory C."/>
            <person name="Grabherr M.G."/>
            <person name="Burger G."/>
            <person name="Butler M."/>
            <person name="Elias M."/>
            <person name="Idnurm A."/>
            <person name="Lang B.F."/>
            <person name="Sone T."/>
            <person name="Abe A."/>
            <person name="Calvo S.E."/>
            <person name="Corrochano L.M."/>
            <person name="Engels R."/>
            <person name="Fu J."/>
            <person name="Hansberg W."/>
            <person name="Kim J.-M."/>
            <person name="Kodira C.D."/>
            <person name="Koehrsen M.J."/>
            <person name="Liu B."/>
            <person name="Miranda-Saavedra D."/>
            <person name="O'Leary S."/>
            <person name="Ortiz-Castellanos L."/>
            <person name="Poulter R."/>
            <person name="Rodriguez-Romero J."/>
            <person name="Ruiz-Herrera J."/>
            <person name="Shen Y.-Q."/>
            <person name="Zeng Q."/>
            <person name="Galagan J."/>
            <person name="Birren B.W."/>
            <person name="Cuomo C.A."/>
            <person name="Wickes B.L."/>
        </authorList>
    </citation>
    <scope>NUCLEOTIDE SEQUENCE [LARGE SCALE GENOMIC DNA]</scope>
    <source>
        <strain evidence="2">RA 99-880 / ATCC MYA-4621 / FGSC 9543 / NRRL 43880</strain>
    </source>
</reference>